<dbReference type="InterPro" id="IPR058240">
    <property type="entry name" value="rSAM_sf"/>
</dbReference>
<accession>A0ABM8Q1W7</accession>
<evidence type="ECO:0000256" key="3">
    <source>
        <dbReference type="ARBA" id="ARBA00017228"/>
    </source>
</evidence>
<comment type="cofactor">
    <cofactor evidence="1">
        <name>[4Fe-4S] cluster</name>
        <dbReference type="ChEBI" id="CHEBI:49883"/>
    </cofactor>
</comment>
<evidence type="ECO:0000256" key="9">
    <source>
        <dbReference type="ARBA" id="ARBA00023186"/>
    </source>
</evidence>
<dbReference type="InterPro" id="IPR006638">
    <property type="entry name" value="Elp3/MiaA/NifB-like_rSAM"/>
</dbReference>
<evidence type="ECO:0000256" key="10">
    <source>
        <dbReference type="RuleBase" id="RU364116"/>
    </source>
</evidence>
<feature type="domain" description="Radical SAM core" evidence="11">
    <location>
        <begin position="1"/>
        <end position="222"/>
    </location>
</feature>
<evidence type="ECO:0000256" key="1">
    <source>
        <dbReference type="ARBA" id="ARBA00001966"/>
    </source>
</evidence>
<keyword evidence="7 10" id="KW-0408">Iron</keyword>
<keyword evidence="4 10" id="KW-0349">Heme</keyword>
<dbReference type="SFLD" id="SFLDG01065">
    <property type="entry name" value="anaerobic_coproporphyrinogen-I"/>
    <property type="match status" value="1"/>
</dbReference>
<dbReference type="InterPro" id="IPR013785">
    <property type="entry name" value="Aldolase_TIM"/>
</dbReference>
<dbReference type="Gene3D" id="3.20.20.70">
    <property type="entry name" value="Aldolase class I"/>
    <property type="match status" value="1"/>
</dbReference>
<dbReference type="PROSITE" id="PS51918">
    <property type="entry name" value="RADICAL_SAM"/>
    <property type="match status" value="1"/>
</dbReference>
<dbReference type="PANTHER" id="PTHR13932">
    <property type="entry name" value="COPROPORPHYRINIGEN III OXIDASE"/>
    <property type="match status" value="1"/>
</dbReference>
<name>A0ABM8Q1W7_9BACT</name>
<keyword evidence="6 10" id="KW-0479">Metal-binding</keyword>
<comment type="subcellular location">
    <subcellularLocation>
        <location evidence="10">Cytoplasm</location>
    </subcellularLocation>
</comment>
<evidence type="ECO:0000259" key="11">
    <source>
        <dbReference type="PROSITE" id="PS51918"/>
    </source>
</evidence>
<evidence type="ECO:0000256" key="7">
    <source>
        <dbReference type="ARBA" id="ARBA00023004"/>
    </source>
</evidence>
<dbReference type="InterPro" id="IPR004559">
    <property type="entry name" value="HemW-like"/>
</dbReference>
<dbReference type="NCBIfam" id="TIGR00539">
    <property type="entry name" value="hemN_rel"/>
    <property type="match status" value="1"/>
</dbReference>
<protein>
    <recommendedName>
        <fullName evidence="3 10">Heme chaperone HemW</fullName>
    </recommendedName>
</protein>
<evidence type="ECO:0000256" key="4">
    <source>
        <dbReference type="ARBA" id="ARBA00022617"/>
    </source>
</evidence>
<dbReference type="InterPro" id="IPR007197">
    <property type="entry name" value="rSAM"/>
</dbReference>
<dbReference type="InterPro" id="IPR034505">
    <property type="entry name" value="Coproporphyrinogen-III_oxidase"/>
</dbReference>
<evidence type="ECO:0000256" key="5">
    <source>
        <dbReference type="ARBA" id="ARBA00022691"/>
    </source>
</evidence>
<dbReference type="SFLD" id="SFLDS00029">
    <property type="entry name" value="Radical_SAM"/>
    <property type="match status" value="1"/>
</dbReference>
<keyword evidence="10" id="KW-0963">Cytoplasm</keyword>
<evidence type="ECO:0000256" key="6">
    <source>
        <dbReference type="ARBA" id="ARBA00022723"/>
    </source>
</evidence>
<dbReference type="PANTHER" id="PTHR13932:SF5">
    <property type="entry name" value="RADICAL S-ADENOSYL METHIONINE DOMAIN-CONTAINING PROTEIN 1, MITOCHONDRIAL"/>
    <property type="match status" value="1"/>
</dbReference>
<comment type="function">
    <text evidence="10">Probably acts as a heme chaperone, transferring heme to an unknown acceptor. Binds one molecule of heme per monomer, possibly covalently. Binds 1 [4Fe-4S] cluster. The cluster is coordinated with 3 cysteines and an exchangeable S-adenosyl-L-methionine.</text>
</comment>
<evidence type="ECO:0000313" key="13">
    <source>
        <dbReference type="Proteomes" id="UP000789803"/>
    </source>
</evidence>
<keyword evidence="9 10" id="KW-0143">Chaperone</keyword>
<evidence type="ECO:0000313" key="12">
    <source>
        <dbReference type="EMBL" id="CAD7286796.1"/>
    </source>
</evidence>
<comment type="caution">
    <text evidence="12">The sequence shown here is derived from an EMBL/GenBank/DDBJ whole genome shotgun (WGS) entry which is preliminary data.</text>
</comment>
<keyword evidence="5 10" id="KW-0949">S-adenosyl-L-methionine</keyword>
<dbReference type="Pfam" id="PF04055">
    <property type="entry name" value="Radical_SAM"/>
    <property type="match status" value="1"/>
</dbReference>
<sequence>MLLYIHIPFCDTKCPYCAFGSVTGQHKLHDDYFNALACDLNSQILKFKNLKIKSVFIGGGTPSAVNAKHYDEIFKIFKPFLNKNAEITCEANPNSADLKWLSKMRNLGVNRISFGTQSFFKDKLKLLGRTHLASDTFMAVKNAKKAGFKNINVDLIYSTKLDTKKRLREEIAQISKLKINHCSAYALTLEQDTPFEKKYEYKKDSAILAKFLINELKNAGFKQYEISNFGKPCKHNMGYWKGDEYIGAGAYSVGFYNSQRLYSIKNLKEYIKNPCKKEIEALSKDDLRLEHIFLGLRSTIGVTKTTLNNDEKAKAEILVKSKKLDYKNGKFYTRNFLLADELALFITQN</sequence>
<proteinExistence type="inferred from homology"/>
<dbReference type="RefSeq" id="WP_229931915.1">
    <property type="nucleotide sequence ID" value="NZ_CAJHOF010000001.1"/>
</dbReference>
<dbReference type="SMART" id="SM00729">
    <property type="entry name" value="Elp3"/>
    <property type="match status" value="1"/>
</dbReference>
<dbReference type="SUPFAM" id="SSF102114">
    <property type="entry name" value="Radical SAM enzymes"/>
    <property type="match status" value="1"/>
</dbReference>
<organism evidence="12 13">
    <name type="scientific">Campylobacter majalis</name>
    <dbReference type="NCBI Taxonomy" id="2790656"/>
    <lineage>
        <taxon>Bacteria</taxon>
        <taxon>Pseudomonadati</taxon>
        <taxon>Campylobacterota</taxon>
        <taxon>Epsilonproteobacteria</taxon>
        <taxon>Campylobacterales</taxon>
        <taxon>Campylobacteraceae</taxon>
        <taxon>Campylobacter</taxon>
    </lineage>
</organism>
<gene>
    <name evidence="12" type="primary">hemW</name>
    <name evidence="12" type="ORF">LMG7974_00088</name>
</gene>
<dbReference type="SFLD" id="SFLDF00562">
    <property type="entry name" value="HemN-like__clustered_with_heat"/>
    <property type="match status" value="1"/>
</dbReference>
<keyword evidence="10" id="KW-0004">4Fe-4S</keyword>
<reference evidence="12 13" key="1">
    <citation type="submission" date="2020-11" db="EMBL/GenBank/DDBJ databases">
        <authorList>
            <person name="Peeters C."/>
        </authorList>
    </citation>
    <scope>NUCLEOTIDE SEQUENCE [LARGE SCALE GENOMIC DNA]</scope>
    <source>
        <strain evidence="12 13">LMG 7974</strain>
    </source>
</reference>
<evidence type="ECO:0000256" key="8">
    <source>
        <dbReference type="ARBA" id="ARBA00023014"/>
    </source>
</evidence>
<comment type="similarity">
    <text evidence="2">Belongs to the anaerobic coproporphyrinogen-III oxidase family. HemW subfamily.</text>
</comment>
<dbReference type="EMBL" id="CAJHOF010000001">
    <property type="protein sequence ID" value="CAD7286796.1"/>
    <property type="molecule type" value="Genomic_DNA"/>
</dbReference>
<evidence type="ECO:0000256" key="2">
    <source>
        <dbReference type="ARBA" id="ARBA00006100"/>
    </source>
</evidence>
<keyword evidence="8 10" id="KW-0411">Iron-sulfur</keyword>
<dbReference type="Proteomes" id="UP000789803">
    <property type="component" value="Unassembled WGS sequence"/>
</dbReference>
<keyword evidence="13" id="KW-1185">Reference proteome</keyword>